<proteinExistence type="predicted"/>
<gene>
    <name evidence="2" type="ORF">HYH03_002647</name>
</gene>
<evidence type="ECO:0000313" key="2">
    <source>
        <dbReference type="EMBL" id="KAG2499712.1"/>
    </source>
</evidence>
<comment type="caution">
    <text evidence="2">The sequence shown here is derived from an EMBL/GenBank/DDBJ whole genome shotgun (WGS) entry which is preliminary data.</text>
</comment>
<sequence>MAQGAHGTSPTQDTAPTKLAQPKGIAKKKKAPKDASFVVWTREEYVPDGWHSYQPGETTIDSVHSTLYDANKRAKILFYEDNPWGLSVEEQDEEAWEVEETTDEFGCASYSVSPPDSETWAVTVAMVPKK</sequence>
<evidence type="ECO:0000313" key="3">
    <source>
        <dbReference type="Proteomes" id="UP000612055"/>
    </source>
</evidence>
<organism evidence="2 3">
    <name type="scientific">Edaphochlamys debaryana</name>
    <dbReference type="NCBI Taxonomy" id="47281"/>
    <lineage>
        <taxon>Eukaryota</taxon>
        <taxon>Viridiplantae</taxon>
        <taxon>Chlorophyta</taxon>
        <taxon>core chlorophytes</taxon>
        <taxon>Chlorophyceae</taxon>
        <taxon>CS clade</taxon>
        <taxon>Chlamydomonadales</taxon>
        <taxon>Chlamydomonadales incertae sedis</taxon>
        <taxon>Edaphochlamys</taxon>
    </lineage>
</organism>
<accession>A0A835YB72</accession>
<name>A0A835YB72_9CHLO</name>
<keyword evidence="3" id="KW-1185">Reference proteome</keyword>
<dbReference type="Proteomes" id="UP000612055">
    <property type="component" value="Unassembled WGS sequence"/>
</dbReference>
<evidence type="ECO:0000256" key="1">
    <source>
        <dbReference type="SAM" id="MobiDB-lite"/>
    </source>
</evidence>
<dbReference type="OrthoDB" id="545815at2759"/>
<feature type="region of interest" description="Disordered" evidence="1">
    <location>
        <begin position="1"/>
        <end position="33"/>
    </location>
</feature>
<dbReference type="AlphaFoldDB" id="A0A835YB72"/>
<dbReference type="EMBL" id="JAEHOE010000006">
    <property type="protein sequence ID" value="KAG2499712.1"/>
    <property type="molecule type" value="Genomic_DNA"/>
</dbReference>
<reference evidence="2" key="1">
    <citation type="journal article" date="2020" name="bioRxiv">
        <title>Comparative genomics of Chlamydomonas.</title>
        <authorList>
            <person name="Craig R.J."/>
            <person name="Hasan A.R."/>
            <person name="Ness R.W."/>
            <person name="Keightley P.D."/>
        </authorList>
    </citation>
    <scope>NUCLEOTIDE SEQUENCE</scope>
    <source>
        <strain evidence="2">CCAP 11/70</strain>
    </source>
</reference>
<feature type="compositionally biased region" description="Polar residues" evidence="1">
    <location>
        <begin position="1"/>
        <end position="15"/>
    </location>
</feature>
<protein>
    <submittedName>
        <fullName evidence="2">Uncharacterized protein</fullName>
    </submittedName>
</protein>